<reference evidence="2" key="2">
    <citation type="submission" date="2022-03" db="EMBL/GenBank/DDBJ databases">
        <title>Draft title - Genomic analysis of global carrot germplasm unveils the trajectory of domestication and the origin of high carotenoid orange carrot.</title>
        <authorList>
            <person name="Iorizzo M."/>
            <person name="Ellison S."/>
            <person name="Senalik D."/>
            <person name="Macko-Podgorni A."/>
            <person name="Grzebelus D."/>
            <person name="Bostan H."/>
            <person name="Rolling W."/>
            <person name="Curaba J."/>
            <person name="Simon P."/>
        </authorList>
    </citation>
    <scope>NUCLEOTIDE SEQUENCE</scope>
    <source>
        <tissue evidence="2">Leaf</tissue>
    </source>
</reference>
<dbReference type="OrthoDB" id="787137at2759"/>
<dbReference type="Pfam" id="PF00628">
    <property type="entry name" value="PHD"/>
    <property type="match status" value="1"/>
</dbReference>
<proteinExistence type="predicted"/>
<feature type="compositionally biased region" description="Polar residues" evidence="1">
    <location>
        <begin position="555"/>
        <end position="572"/>
    </location>
</feature>
<protein>
    <submittedName>
        <fullName evidence="2">Uncharacterized protein</fullName>
    </submittedName>
</protein>
<dbReference type="PANTHER" id="PTHR47527">
    <property type="entry name" value="RING/FYVE/PHD ZINC FINGER SUPERFAMILY PROTEIN"/>
    <property type="match status" value="1"/>
</dbReference>
<dbReference type="Gene3D" id="2.30.30.490">
    <property type="match status" value="1"/>
</dbReference>
<dbReference type="Gene3D" id="3.30.40.10">
    <property type="entry name" value="Zinc/RING finger domain, C3HC4 (zinc finger)"/>
    <property type="match status" value="1"/>
</dbReference>
<dbReference type="GO" id="GO:0003682">
    <property type="term" value="F:chromatin binding"/>
    <property type="evidence" value="ECO:0007669"/>
    <property type="project" value="InterPro"/>
</dbReference>
<dbReference type="InterPro" id="IPR019787">
    <property type="entry name" value="Znf_PHD-finger"/>
</dbReference>
<dbReference type="InterPro" id="IPR011011">
    <property type="entry name" value="Znf_FYVE_PHD"/>
</dbReference>
<evidence type="ECO:0000313" key="2">
    <source>
        <dbReference type="EMBL" id="WOG98532.1"/>
    </source>
</evidence>
<feature type="compositionally biased region" description="Basic and acidic residues" evidence="1">
    <location>
        <begin position="9"/>
        <end position="23"/>
    </location>
</feature>
<dbReference type="PROSITE" id="PS01359">
    <property type="entry name" value="ZF_PHD_1"/>
    <property type="match status" value="1"/>
</dbReference>
<evidence type="ECO:0000256" key="1">
    <source>
        <dbReference type="SAM" id="MobiDB-lite"/>
    </source>
</evidence>
<dbReference type="OMA" id="KCYFPDD"/>
<dbReference type="SMART" id="SM00249">
    <property type="entry name" value="PHD"/>
    <property type="match status" value="1"/>
</dbReference>
<dbReference type="Gramene" id="KZM99437">
    <property type="protein sequence ID" value="KZM99437"/>
    <property type="gene ID" value="DCAR_013201"/>
</dbReference>
<dbReference type="InterPro" id="IPR013083">
    <property type="entry name" value="Znf_RING/FYVE/PHD"/>
</dbReference>
<feature type="compositionally biased region" description="Polar residues" evidence="1">
    <location>
        <begin position="248"/>
        <end position="288"/>
    </location>
</feature>
<feature type="region of interest" description="Disordered" evidence="1">
    <location>
        <begin position="548"/>
        <end position="574"/>
    </location>
</feature>
<dbReference type="Pfam" id="PF01426">
    <property type="entry name" value="BAH"/>
    <property type="match status" value="1"/>
</dbReference>
<dbReference type="Pfam" id="PF25073">
    <property type="entry name" value="DUF7797"/>
    <property type="match status" value="1"/>
</dbReference>
<dbReference type="SUPFAM" id="SSF57903">
    <property type="entry name" value="FYVE/PHD zinc finger"/>
    <property type="match status" value="1"/>
</dbReference>
<dbReference type="InterPro" id="IPR001025">
    <property type="entry name" value="BAH_dom"/>
</dbReference>
<sequence length="779" mass="84465">MEIVGGSEVRSEDLSVRVGEKRAGTGGDDAEGRAGKKPRNGGEVRGNLKRVAEIVLVLETLGKMRGGRSPTEAEVEMMSEARGKLAEVCREFKPKDVFPREAFGVVMDDLGLSKMNEQMLGFRAPNVPIAQKLKLTQEKMGKSEEFAVHSASYSSQKLQKNPGPASESGSSHAVRMLTSQKPGQASTASVGLQPASQLARVSAANSTALPYQLPTSEVRPLVLGETPGSNVGRDSSSSALPRPHFSGAYTSQVQVNSSGNHSRPVSWSVQPLQSTMSAKNAADSNARNASKKVEEAAKMSRAVPKVSKSITNQTSVQPQHIQQRTGPGHALSLKSKHTDIANLVQKLLQPTLHERPTWASPSRDYMNKSLACQLCKLISLEVDNVLVCDGCEKGYHLKCLKINNQKSIPRGEWHCAKCLSLTNGKALPPKYGRVLRNAITAPKVTSNAATVDISQDNKLGAAVGKVTGNGKSGIQDAPGGTMDNTTKSFAAGTEMTDKRVMHKETDDNFSGLVSTDVMKTSADSCIKSVGSSNEVSYDKKVIAQSASYPPADPQTVENISSNSVNPTTNFPGINSKVKDLNKSGSEIVHGARRDEQGTLHANHVKISETSSGPNKQDVAFSDGLHQVNWIGDILNVVEEKTYYQSCSIKGVVYKVHDHALFRLQDNILTPFKLQSMWEDSKTRSTWVIASRCYFPVDLPKAVGRPFAPDNNEVYESNHDTALKAGLIEGPCKVLPPRLFAEENQRKIRLGMEASGRLQPLFVCKWFFDERKGLFRDVTS</sequence>
<feature type="compositionally biased region" description="Polar residues" evidence="1">
    <location>
        <begin position="308"/>
        <end position="325"/>
    </location>
</feature>
<dbReference type="PROSITE" id="PS50016">
    <property type="entry name" value="ZF_PHD_2"/>
    <property type="match status" value="1"/>
</dbReference>
<dbReference type="InterPro" id="IPR019786">
    <property type="entry name" value="Zinc_finger_PHD-type_CS"/>
</dbReference>
<name>A0A165YZQ2_DAUCS</name>
<feature type="region of interest" description="Disordered" evidence="1">
    <location>
        <begin position="146"/>
        <end position="174"/>
    </location>
</feature>
<dbReference type="PANTHER" id="PTHR47527:SF3">
    <property type="entry name" value="RING_FYVE_PHD ZINC FINGER SUPERFAMILY PROTEIN"/>
    <property type="match status" value="1"/>
</dbReference>
<gene>
    <name evidence="2" type="ORF">DCAR_0417875</name>
</gene>
<dbReference type="InterPro" id="IPR056699">
    <property type="entry name" value="DUF7797"/>
</dbReference>
<dbReference type="Proteomes" id="UP000077755">
    <property type="component" value="Chromosome 4"/>
</dbReference>
<dbReference type="PROSITE" id="PS51038">
    <property type="entry name" value="BAH"/>
    <property type="match status" value="1"/>
</dbReference>
<feature type="region of interest" description="Disordered" evidence="1">
    <location>
        <begin position="220"/>
        <end position="331"/>
    </location>
</feature>
<dbReference type="EMBL" id="CP093346">
    <property type="protein sequence ID" value="WOG98532.1"/>
    <property type="molecule type" value="Genomic_DNA"/>
</dbReference>
<reference evidence="2" key="1">
    <citation type="journal article" date="2016" name="Nat. Genet.">
        <title>A high-quality carrot genome assembly provides new insights into carotenoid accumulation and asterid genome evolution.</title>
        <authorList>
            <person name="Iorizzo M."/>
            <person name="Ellison S."/>
            <person name="Senalik D."/>
            <person name="Zeng P."/>
            <person name="Satapoomin P."/>
            <person name="Huang J."/>
            <person name="Bowman M."/>
            <person name="Iovene M."/>
            <person name="Sanseverino W."/>
            <person name="Cavagnaro P."/>
            <person name="Yildiz M."/>
            <person name="Macko-Podgorni A."/>
            <person name="Moranska E."/>
            <person name="Grzebelus E."/>
            <person name="Grzebelus D."/>
            <person name="Ashrafi H."/>
            <person name="Zheng Z."/>
            <person name="Cheng S."/>
            <person name="Spooner D."/>
            <person name="Van Deynze A."/>
            <person name="Simon P."/>
        </authorList>
    </citation>
    <scope>NUCLEOTIDE SEQUENCE</scope>
    <source>
        <tissue evidence="2">Leaf</tissue>
    </source>
</reference>
<accession>A0A165YZQ2</accession>
<dbReference type="InterPro" id="IPR043151">
    <property type="entry name" value="BAH_sf"/>
</dbReference>
<keyword evidence="3" id="KW-1185">Reference proteome</keyword>
<feature type="compositionally biased region" description="Polar residues" evidence="1">
    <location>
        <begin position="227"/>
        <end position="239"/>
    </location>
</feature>
<dbReference type="CDD" id="cd04370">
    <property type="entry name" value="BAH"/>
    <property type="match status" value="1"/>
</dbReference>
<evidence type="ECO:0000313" key="3">
    <source>
        <dbReference type="Proteomes" id="UP000077755"/>
    </source>
</evidence>
<feature type="region of interest" description="Disordered" evidence="1">
    <location>
        <begin position="1"/>
        <end position="44"/>
    </location>
</feature>
<dbReference type="AlphaFoldDB" id="A0A165YZQ2"/>
<dbReference type="InterPro" id="IPR001965">
    <property type="entry name" value="Znf_PHD"/>
</dbReference>
<dbReference type="KEGG" id="dcr:108219167"/>
<organism evidence="2 3">
    <name type="scientific">Daucus carota subsp. sativus</name>
    <name type="common">Carrot</name>
    <dbReference type="NCBI Taxonomy" id="79200"/>
    <lineage>
        <taxon>Eukaryota</taxon>
        <taxon>Viridiplantae</taxon>
        <taxon>Streptophyta</taxon>
        <taxon>Embryophyta</taxon>
        <taxon>Tracheophyta</taxon>
        <taxon>Spermatophyta</taxon>
        <taxon>Magnoliopsida</taxon>
        <taxon>eudicotyledons</taxon>
        <taxon>Gunneridae</taxon>
        <taxon>Pentapetalae</taxon>
        <taxon>asterids</taxon>
        <taxon>campanulids</taxon>
        <taxon>Apiales</taxon>
        <taxon>Apiaceae</taxon>
        <taxon>Apioideae</taxon>
        <taxon>Scandiceae</taxon>
        <taxon>Daucinae</taxon>
        <taxon>Daucus</taxon>
        <taxon>Daucus sect. Daucus</taxon>
    </lineage>
</organism>